<keyword evidence="4" id="KW-0813">Transport</keyword>
<evidence type="ECO:0000259" key="8">
    <source>
        <dbReference type="SMART" id="SM00737"/>
    </source>
</evidence>
<feature type="signal peptide" evidence="7">
    <location>
        <begin position="1"/>
        <end position="23"/>
    </location>
</feature>
<dbReference type="SUPFAM" id="SSF81296">
    <property type="entry name" value="E set domains"/>
    <property type="match status" value="1"/>
</dbReference>
<evidence type="ECO:0000256" key="6">
    <source>
        <dbReference type="ARBA" id="ARBA00023055"/>
    </source>
</evidence>
<evidence type="ECO:0000256" key="4">
    <source>
        <dbReference type="ARBA" id="ARBA00022448"/>
    </source>
</evidence>
<dbReference type="GO" id="GO:0032366">
    <property type="term" value="P:intracellular sterol transport"/>
    <property type="evidence" value="ECO:0007669"/>
    <property type="project" value="InterPro"/>
</dbReference>
<dbReference type="InterPro" id="IPR014756">
    <property type="entry name" value="Ig_E-set"/>
</dbReference>
<evidence type="ECO:0000259" key="9">
    <source>
        <dbReference type="SMART" id="SM01320"/>
    </source>
</evidence>
<feature type="domain" description="ML-like" evidence="9">
    <location>
        <begin position="5"/>
        <end position="151"/>
    </location>
</feature>
<dbReference type="AlphaFoldDB" id="A0A7N0RGP9"/>
<dbReference type="PANTHER" id="PTHR11306:SF0">
    <property type="entry name" value="PHOSPHATIDYLGLYCEROL_PHOSPHATIDYLINOSITOL TRANSFER PROTEIN"/>
    <property type="match status" value="1"/>
</dbReference>
<evidence type="ECO:0000256" key="2">
    <source>
        <dbReference type="ARBA" id="ARBA00006370"/>
    </source>
</evidence>
<reference evidence="10" key="1">
    <citation type="submission" date="2021-01" db="UniProtKB">
        <authorList>
            <consortium name="EnsemblPlants"/>
        </authorList>
    </citation>
    <scope>IDENTIFICATION</scope>
</reference>
<dbReference type="CDD" id="cd00917">
    <property type="entry name" value="PG-PI_TP"/>
    <property type="match status" value="1"/>
</dbReference>
<dbReference type="InterPro" id="IPR003172">
    <property type="entry name" value="ML_dom"/>
</dbReference>
<sequence length="157" mass="16751">MAQLRAIVAIFLSLCLFASSVQGKATKVTYCDKKGNYDVKVEGVEISPYPVARGKPATFSISATSGEKITGGKIEIDVSYFGLHVHSETQDLCSGTTSCPISAGDFVISHSQVLPGFTPPGSYTLRMRIFDENKHQLTCIGFQFSIGFGSASDVASI</sequence>
<dbReference type="SMART" id="SM00737">
    <property type="entry name" value="ML"/>
    <property type="match status" value="1"/>
</dbReference>
<dbReference type="PANTHER" id="PTHR11306">
    <property type="entry name" value="NIEMANN PICK TYPE C2 PROTEIN NPC2-RELATED"/>
    <property type="match status" value="1"/>
</dbReference>
<dbReference type="InterPro" id="IPR032800">
    <property type="entry name" value="TRP_N"/>
</dbReference>
<keyword evidence="6" id="KW-0445">Lipid transport</keyword>
<comment type="similarity">
    <text evidence="2">Belongs to the NPC2 family.</text>
</comment>
<dbReference type="Proteomes" id="UP000594263">
    <property type="component" value="Unplaced"/>
</dbReference>
<organism evidence="10 11">
    <name type="scientific">Kalanchoe fedtschenkoi</name>
    <name type="common">Lavender scallops</name>
    <name type="synonym">South American air plant</name>
    <dbReference type="NCBI Taxonomy" id="63787"/>
    <lineage>
        <taxon>Eukaryota</taxon>
        <taxon>Viridiplantae</taxon>
        <taxon>Streptophyta</taxon>
        <taxon>Embryophyta</taxon>
        <taxon>Tracheophyta</taxon>
        <taxon>Spermatophyta</taxon>
        <taxon>Magnoliopsida</taxon>
        <taxon>eudicotyledons</taxon>
        <taxon>Gunneridae</taxon>
        <taxon>Pentapetalae</taxon>
        <taxon>Saxifragales</taxon>
        <taxon>Crassulaceae</taxon>
        <taxon>Kalanchoe</taxon>
    </lineage>
</organism>
<dbReference type="GO" id="GO:0032934">
    <property type="term" value="F:sterol binding"/>
    <property type="evidence" value="ECO:0007669"/>
    <property type="project" value="InterPro"/>
</dbReference>
<proteinExistence type="inferred from homology"/>
<dbReference type="Gramene" id="Kaladp0011s0311.1.v1.1">
    <property type="protein sequence ID" value="Kaladp0011s0311.1.v1.1"/>
    <property type="gene ID" value="Kaladp0011s0311.v1.1"/>
</dbReference>
<evidence type="ECO:0000313" key="11">
    <source>
        <dbReference type="Proteomes" id="UP000594263"/>
    </source>
</evidence>
<dbReference type="OMA" id="RYCDKKA"/>
<protein>
    <recommendedName>
        <fullName evidence="12">MD-2-related lipid-recognition domain-containing protein</fullName>
    </recommendedName>
</protein>
<dbReference type="SMART" id="SM01320">
    <property type="entry name" value="TRP_N"/>
    <property type="match status" value="1"/>
</dbReference>
<name>A0A7N0RGP9_KALFE</name>
<feature type="domain" description="MD-2-related lipid-recognition" evidence="8">
    <location>
        <begin position="28"/>
        <end position="144"/>
    </location>
</feature>
<evidence type="ECO:0000256" key="3">
    <source>
        <dbReference type="ARBA" id="ARBA00011245"/>
    </source>
</evidence>
<keyword evidence="11" id="KW-1185">Reference proteome</keyword>
<comment type="subunit">
    <text evidence="3">Monomer.</text>
</comment>
<feature type="chain" id="PRO_5029589023" description="MD-2-related lipid-recognition domain-containing protein" evidence="7">
    <location>
        <begin position="24"/>
        <end position="157"/>
    </location>
</feature>
<dbReference type="InterPro" id="IPR033917">
    <property type="entry name" value="ML_PG-PI_TP"/>
</dbReference>
<dbReference type="FunFam" id="2.60.40.770:FF:000002">
    <property type="entry name" value="putative phosphatidylglycerol/phosphatidylinositol transfer protein DDB_G0282179"/>
    <property type="match status" value="1"/>
</dbReference>
<evidence type="ECO:0000256" key="5">
    <source>
        <dbReference type="ARBA" id="ARBA00022729"/>
    </source>
</evidence>
<dbReference type="EnsemblPlants" id="Kaladp0011s0311.1.v1.1">
    <property type="protein sequence ID" value="Kaladp0011s0311.1.v1.1"/>
    <property type="gene ID" value="Kaladp0011s0311.v1.1"/>
</dbReference>
<evidence type="ECO:0000256" key="7">
    <source>
        <dbReference type="SAM" id="SignalP"/>
    </source>
</evidence>
<evidence type="ECO:0000256" key="1">
    <source>
        <dbReference type="ARBA" id="ARBA00002053"/>
    </source>
</evidence>
<evidence type="ECO:0008006" key="12">
    <source>
        <dbReference type="Google" id="ProtNLM"/>
    </source>
</evidence>
<dbReference type="Pfam" id="PF02221">
    <property type="entry name" value="E1_DerP2_DerF2"/>
    <property type="match status" value="1"/>
</dbReference>
<dbReference type="InterPro" id="IPR039670">
    <property type="entry name" value="NPC2-like"/>
</dbReference>
<keyword evidence="5 7" id="KW-0732">Signal</keyword>
<accession>A0A7N0RGP9</accession>
<comment type="function">
    <text evidence="1">Catalyzes the intermembrane transfer of phosphatidylglycerol and phosphatidylinositol.</text>
</comment>
<dbReference type="Gene3D" id="2.60.40.770">
    <property type="match status" value="1"/>
</dbReference>
<evidence type="ECO:0000313" key="10">
    <source>
        <dbReference type="EnsemblPlants" id="Kaladp0011s0311.1.v1.1"/>
    </source>
</evidence>